<organism evidence="2 3">
    <name type="scientific">Mycolicibacterium gilvum (strain DSM 45189 / LMG 24558 / Spyr1)</name>
    <name type="common">Mycobacterium gilvum</name>
    <dbReference type="NCBI Taxonomy" id="278137"/>
    <lineage>
        <taxon>Bacteria</taxon>
        <taxon>Bacillati</taxon>
        <taxon>Actinomycetota</taxon>
        <taxon>Actinomycetes</taxon>
        <taxon>Mycobacteriales</taxon>
        <taxon>Mycobacteriaceae</taxon>
        <taxon>Mycolicibacterium</taxon>
    </lineage>
</organism>
<proteinExistence type="predicted"/>
<dbReference type="RefSeq" id="WP_013472780.1">
    <property type="nucleotide sequence ID" value="NC_014814.1"/>
</dbReference>
<dbReference type="KEGG" id="msp:Mspyr1_45740"/>
<sequence length="54" mass="5718">MTTHRNTAPTEPPERLAPVEVPERLVPDDVPETPPEPATTPDPGPPQRATIGAA</sequence>
<dbReference type="Proteomes" id="UP000008916">
    <property type="component" value="Chromosome"/>
</dbReference>
<reference evidence="2 3" key="1">
    <citation type="journal article" date="2011" name="Stand. Genomic Sci.">
        <title>Complete genome sequence of Mycobacterium sp. strain (Spyr1) and reclassification to Mycobacterium gilvum Spyr1.</title>
        <authorList>
            <person name="Kallimanis A."/>
            <person name="Karabika E."/>
            <person name="Mavromatis K."/>
            <person name="Lapidus A."/>
            <person name="Labutti K.M."/>
            <person name="Liolios K."/>
            <person name="Ivanova N."/>
            <person name="Goodwin L."/>
            <person name="Woyke T."/>
            <person name="Velentzas A.D."/>
            <person name="Perisynakis A."/>
            <person name="Ouzounis C.C."/>
            <person name="Kyrpides N.C."/>
            <person name="Koukkou A.I."/>
            <person name="Drainas C."/>
        </authorList>
    </citation>
    <scope>NUCLEOTIDE SEQUENCE [LARGE SCALE GENOMIC DNA]</scope>
    <source>
        <strain evidence="3">DSM 45189 / LMG 24558 / Spyr1</strain>
    </source>
</reference>
<dbReference type="HOGENOM" id="CLU_3101190_0_0_11"/>
<evidence type="ECO:0000313" key="3">
    <source>
        <dbReference type="Proteomes" id="UP000008916"/>
    </source>
</evidence>
<evidence type="ECO:0000256" key="1">
    <source>
        <dbReference type="SAM" id="MobiDB-lite"/>
    </source>
</evidence>
<dbReference type="AlphaFoldDB" id="E6TFT9"/>
<gene>
    <name evidence="2" type="ordered locus">Mspyr1_45740</name>
</gene>
<protein>
    <submittedName>
        <fullName evidence="2">Uncharacterized protein</fullName>
    </submittedName>
</protein>
<dbReference type="EMBL" id="CP002385">
    <property type="protein sequence ID" value="ADU01126.1"/>
    <property type="molecule type" value="Genomic_DNA"/>
</dbReference>
<evidence type="ECO:0000313" key="2">
    <source>
        <dbReference type="EMBL" id="ADU01126.1"/>
    </source>
</evidence>
<feature type="compositionally biased region" description="Pro residues" evidence="1">
    <location>
        <begin position="32"/>
        <end position="46"/>
    </location>
</feature>
<keyword evidence="3" id="KW-1185">Reference proteome</keyword>
<accession>E6TFT9</accession>
<feature type="region of interest" description="Disordered" evidence="1">
    <location>
        <begin position="1"/>
        <end position="54"/>
    </location>
</feature>
<name>E6TFT9_MYCSR</name>